<evidence type="ECO:0000256" key="1">
    <source>
        <dbReference type="ARBA" id="ARBA00005964"/>
    </source>
</evidence>
<proteinExistence type="inferred from homology"/>
<dbReference type="PROSITE" id="PS00122">
    <property type="entry name" value="CARBOXYLESTERASE_B_1"/>
    <property type="match status" value="1"/>
</dbReference>
<dbReference type="OrthoDB" id="408631at2759"/>
<keyword evidence="2 3" id="KW-0378">Hydrolase</keyword>
<dbReference type="HOGENOM" id="CLU_006586_10_6_1"/>
<organism evidence="5 6">
    <name type="scientific">Fomitopsis schrenkii</name>
    <name type="common">Brown rot fungus</name>
    <dbReference type="NCBI Taxonomy" id="2126942"/>
    <lineage>
        <taxon>Eukaryota</taxon>
        <taxon>Fungi</taxon>
        <taxon>Dikarya</taxon>
        <taxon>Basidiomycota</taxon>
        <taxon>Agaricomycotina</taxon>
        <taxon>Agaricomycetes</taxon>
        <taxon>Polyporales</taxon>
        <taxon>Fomitopsis</taxon>
    </lineage>
</organism>
<dbReference type="AlphaFoldDB" id="S8EQI2"/>
<dbReference type="EMBL" id="KE504124">
    <property type="protein sequence ID" value="EPT05194.1"/>
    <property type="molecule type" value="Genomic_DNA"/>
</dbReference>
<evidence type="ECO:0000313" key="6">
    <source>
        <dbReference type="Proteomes" id="UP000015241"/>
    </source>
</evidence>
<evidence type="ECO:0000313" key="5">
    <source>
        <dbReference type="EMBL" id="EPT05194.1"/>
    </source>
</evidence>
<protein>
    <recommendedName>
        <fullName evidence="3">Carboxylic ester hydrolase</fullName>
        <ecNumber evidence="3">3.1.1.-</ecNumber>
    </recommendedName>
</protein>
<dbReference type="Proteomes" id="UP000015241">
    <property type="component" value="Unassembled WGS sequence"/>
</dbReference>
<comment type="similarity">
    <text evidence="1 3">Belongs to the type-B carboxylesterase/lipase family.</text>
</comment>
<dbReference type="InterPro" id="IPR029058">
    <property type="entry name" value="AB_hydrolase_fold"/>
</dbReference>
<dbReference type="PROSITE" id="PS00941">
    <property type="entry name" value="CARBOXYLESTERASE_B_2"/>
    <property type="match status" value="1"/>
</dbReference>
<accession>S8EQI2</accession>
<evidence type="ECO:0000259" key="4">
    <source>
        <dbReference type="Pfam" id="PF00135"/>
    </source>
</evidence>
<dbReference type="InterPro" id="IPR019819">
    <property type="entry name" value="Carboxylesterase_B_CS"/>
</dbReference>
<sequence>MEITQSFLFRIPFAEPPVGNLRFAPPRPLKLKSWLGVRNATTYGAACLQQNTSIGGGAGQLPFKLPSFTYPIANVTPIQQQSEDCLFINVVTPAQIHSTKSGLPVLMWFFGGGYETGDSSSFPGAPIVERSLVLDEPVIFVSANYRLNAFGFLASEEVQQAGATNLGLRDQQLAMQWVHEYISAFGGDPNKVIIWGESAGSESAGYHLLMNNGSARGLFRGALMESGTPHAIANVSAGQGYYDQLVQSTNCAGAENTLQCLRTAPVNDIWAAVNATPSIVDYQSTDLVWQPRVDGDLIPYNPSRMIQNGEFAKVPIVAGDCEDEGTIFALSDLNVTTDEEFKQYIQEYYLPNLLNSDIEAVAQAYSPAPSLGSPFGTGDKYNITPQYKRMAAFKGDVTFQAPRRHLLKYMSQVQPTWGFRFRRNAEPYIGVYHSADIPEFFTEIDYIGMDALIYFANYLDPNAPNKTASSISPLANISWPSWNSSLDAPPLLTFLDPAPSVNITADTYRVNETDLLTSLFLQSP</sequence>
<reference evidence="5 6" key="1">
    <citation type="journal article" date="2012" name="Science">
        <title>The Paleozoic origin of enzymatic lignin decomposition reconstructed from 31 fungal genomes.</title>
        <authorList>
            <person name="Floudas D."/>
            <person name="Binder M."/>
            <person name="Riley R."/>
            <person name="Barry K."/>
            <person name="Blanchette R.A."/>
            <person name="Henrissat B."/>
            <person name="Martinez A.T."/>
            <person name="Otillar R."/>
            <person name="Spatafora J.W."/>
            <person name="Yadav J.S."/>
            <person name="Aerts A."/>
            <person name="Benoit I."/>
            <person name="Boyd A."/>
            <person name="Carlson A."/>
            <person name="Copeland A."/>
            <person name="Coutinho P.M."/>
            <person name="de Vries R.P."/>
            <person name="Ferreira P."/>
            <person name="Findley K."/>
            <person name="Foster B."/>
            <person name="Gaskell J."/>
            <person name="Glotzer D."/>
            <person name="Gorecki P."/>
            <person name="Heitman J."/>
            <person name="Hesse C."/>
            <person name="Hori C."/>
            <person name="Igarashi K."/>
            <person name="Jurgens J.A."/>
            <person name="Kallen N."/>
            <person name="Kersten P."/>
            <person name="Kohler A."/>
            <person name="Kuees U."/>
            <person name="Kumar T.K.A."/>
            <person name="Kuo A."/>
            <person name="LaButti K."/>
            <person name="Larrondo L.F."/>
            <person name="Lindquist E."/>
            <person name="Ling A."/>
            <person name="Lombard V."/>
            <person name="Lucas S."/>
            <person name="Lundell T."/>
            <person name="Martin R."/>
            <person name="McLaughlin D.J."/>
            <person name="Morgenstern I."/>
            <person name="Morin E."/>
            <person name="Murat C."/>
            <person name="Nagy L.G."/>
            <person name="Nolan M."/>
            <person name="Ohm R.A."/>
            <person name="Patyshakuliyeva A."/>
            <person name="Rokas A."/>
            <person name="Ruiz-Duenas F.J."/>
            <person name="Sabat G."/>
            <person name="Salamov A."/>
            <person name="Samejima M."/>
            <person name="Schmutz J."/>
            <person name="Slot J.C."/>
            <person name="St John F."/>
            <person name="Stenlid J."/>
            <person name="Sun H."/>
            <person name="Sun S."/>
            <person name="Syed K."/>
            <person name="Tsang A."/>
            <person name="Wiebenga A."/>
            <person name="Young D."/>
            <person name="Pisabarro A."/>
            <person name="Eastwood D.C."/>
            <person name="Martin F."/>
            <person name="Cullen D."/>
            <person name="Grigoriev I.V."/>
            <person name="Hibbett D.S."/>
        </authorList>
    </citation>
    <scope>NUCLEOTIDE SEQUENCE</scope>
    <source>
        <strain evidence="6">FP-58527</strain>
    </source>
</reference>
<dbReference type="InterPro" id="IPR019826">
    <property type="entry name" value="Carboxylesterase_B_AS"/>
</dbReference>
<dbReference type="STRING" id="743788.S8EQI2"/>
<dbReference type="InterPro" id="IPR002018">
    <property type="entry name" value="CarbesteraseB"/>
</dbReference>
<dbReference type="EC" id="3.1.1.-" evidence="3"/>
<dbReference type="InParanoid" id="S8EQI2"/>
<dbReference type="eggNOG" id="KOG4389">
    <property type="taxonomic scope" value="Eukaryota"/>
</dbReference>
<dbReference type="Pfam" id="PF00135">
    <property type="entry name" value="COesterase"/>
    <property type="match status" value="1"/>
</dbReference>
<keyword evidence="6" id="KW-1185">Reference proteome</keyword>
<dbReference type="PANTHER" id="PTHR11559">
    <property type="entry name" value="CARBOXYLESTERASE"/>
    <property type="match status" value="1"/>
</dbReference>
<gene>
    <name evidence="5" type="ORF">FOMPIDRAFT_84174</name>
</gene>
<dbReference type="ESTHER" id="fompi-s8eqi2">
    <property type="family name" value="Fungal_carboxylesterase_lipase"/>
</dbReference>
<name>S8EQI2_FOMSC</name>
<dbReference type="Gene3D" id="3.40.50.1820">
    <property type="entry name" value="alpha/beta hydrolase"/>
    <property type="match status" value="1"/>
</dbReference>
<evidence type="ECO:0000256" key="3">
    <source>
        <dbReference type="RuleBase" id="RU361235"/>
    </source>
</evidence>
<feature type="domain" description="Carboxylesterase type B" evidence="4">
    <location>
        <begin position="11"/>
        <end position="442"/>
    </location>
</feature>
<dbReference type="SUPFAM" id="SSF53474">
    <property type="entry name" value="alpha/beta-Hydrolases"/>
    <property type="match status" value="1"/>
</dbReference>
<evidence type="ECO:0000256" key="2">
    <source>
        <dbReference type="ARBA" id="ARBA00022801"/>
    </source>
</evidence>
<dbReference type="GO" id="GO:0016787">
    <property type="term" value="F:hydrolase activity"/>
    <property type="evidence" value="ECO:0007669"/>
    <property type="project" value="UniProtKB-KW"/>
</dbReference>
<dbReference type="InterPro" id="IPR050309">
    <property type="entry name" value="Type-B_Carboxylest/Lipase"/>
</dbReference>